<evidence type="ECO:0008006" key="3">
    <source>
        <dbReference type="Google" id="ProtNLM"/>
    </source>
</evidence>
<dbReference type="KEGG" id="vg:63911831"/>
<dbReference type="GeneID" id="63911831"/>
<name>A0A7T7GTB1_9CAUD</name>
<gene>
    <name evidence="1" type="primary">1</name>
    <name evidence="1" type="ORF">SEA_TINALIN_1</name>
</gene>
<sequence length="62" mass="7119">MAKRGERRPWKVIYEWSPSGIRGRDAYSSREAAELHAERIRAAGEAREDSEVTVTIEYQPAK</sequence>
<organism evidence="1 2">
    <name type="scientific">Gordonia phage TinaLin</name>
    <dbReference type="NCBI Taxonomy" id="2797324"/>
    <lineage>
        <taxon>Viruses</taxon>
        <taxon>Duplodnaviria</taxon>
        <taxon>Heunggongvirae</taxon>
        <taxon>Uroviricota</taxon>
        <taxon>Caudoviricetes</taxon>
        <taxon>Ruthgordonvirinae</taxon>
        <taxon>Tinalinvirus</taxon>
        <taxon>Tinalinvirus tinalin</taxon>
    </lineage>
</organism>
<dbReference type="EMBL" id="MW132713">
    <property type="protein sequence ID" value="QQM15090.1"/>
    <property type="molecule type" value="Genomic_DNA"/>
</dbReference>
<dbReference type="Proteomes" id="UP000596151">
    <property type="component" value="Segment"/>
</dbReference>
<evidence type="ECO:0000313" key="1">
    <source>
        <dbReference type="EMBL" id="QQM15090.1"/>
    </source>
</evidence>
<accession>A0A7T7GTB1</accession>
<evidence type="ECO:0000313" key="2">
    <source>
        <dbReference type="Proteomes" id="UP000596151"/>
    </source>
</evidence>
<protein>
    <recommendedName>
        <fullName evidence="3">DUF2188 domain-containing protein</fullName>
    </recommendedName>
</protein>
<dbReference type="RefSeq" id="YP_010051017.1">
    <property type="nucleotide sequence ID" value="NC_054437.1"/>
</dbReference>
<keyword evidence="2" id="KW-1185">Reference proteome</keyword>
<reference evidence="1 2" key="1">
    <citation type="submission" date="2020-10" db="EMBL/GenBank/DDBJ databases">
        <authorList>
            <person name="Tina S.-P."/>
            <person name="Abby P."/>
            <person name="Briggs L.A."/>
            <person name="Washington J.M."/>
            <person name="Garlena R.A."/>
            <person name="Russell D.A."/>
            <person name="Pope W.H."/>
            <person name="Jacobs-Sera D."/>
            <person name="Hatfull G.F."/>
        </authorList>
    </citation>
    <scope>NUCLEOTIDE SEQUENCE [LARGE SCALE GENOMIC DNA]</scope>
</reference>
<proteinExistence type="predicted"/>